<gene>
    <name evidence="1" type="ORF">GCM10010170_042230</name>
</gene>
<dbReference type="EMBL" id="BAAARV010000031">
    <property type="protein sequence ID" value="GAA2351875.1"/>
    <property type="molecule type" value="Genomic_DNA"/>
</dbReference>
<evidence type="ECO:0000313" key="1">
    <source>
        <dbReference type="EMBL" id="GAA2351875.1"/>
    </source>
</evidence>
<reference evidence="1 2" key="1">
    <citation type="journal article" date="2019" name="Int. J. Syst. Evol. Microbiol.">
        <title>The Global Catalogue of Microorganisms (GCM) 10K type strain sequencing project: providing services to taxonomists for standard genome sequencing and annotation.</title>
        <authorList>
            <consortium name="The Broad Institute Genomics Platform"/>
            <consortium name="The Broad Institute Genome Sequencing Center for Infectious Disease"/>
            <person name="Wu L."/>
            <person name="Ma J."/>
        </authorList>
    </citation>
    <scope>NUCLEOTIDE SEQUENCE [LARGE SCALE GENOMIC DNA]</scope>
    <source>
        <strain evidence="1 2">JCM 3272</strain>
    </source>
</reference>
<accession>A0ABN3GID5</accession>
<name>A0ABN3GID5_9ACTN</name>
<proteinExistence type="predicted"/>
<protein>
    <submittedName>
        <fullName evidence="1">Uncharacterized protein</fullName>
    </submittedName>
</protein>
<keyword evidence="2" id="KW-1185">Reference proteome</keyword>
<sequence>MRRCVSIEGDDFGRSMPAPQKAGWEVRYQHATNHDAGFLEGRRRHTPTQQLNIMITAMTAAGQGGPAIVSRTFPQGSEAEYWRRECPPTWISRGNGFEPESTWDSQIRPATANLTSYTRRPG</sequence>
<dbReference type="Proteomes" id="UP001501444">
    <property type="component" value="Unassembled WGS sequence"/>
</dbReference>
<organism evidence="1 2">
    <name type="scientific">Dactylosporangium salmoneum</name>
    <dbReference type="NCBI Taxonomy" id="53361"/>
    <lineage>
        <taxon>Bacteria</taxon>
        <taxon>Bacillati</taxon>
        <taxon>Actinomycetota</taxon>
        <taxon>Actinomycetes</taxon>
        <taxon>Micromonosporales</taxon>
        <taxon>Micromonosporaceae</taxon>
        <taxon>Dactylosporangium</taxon>
    </lineage>
</organism>
<evidence type="ECO:0000313" key="2">
    <source>
        <dbReference type="Proteomes" id="UP001501444"/>
    </source>
</evidence>
<comment type="caution">
    <text evidence="1">The sequence shown here is derived from an EMBL/GenBank/DDBJ whole genome shotgun (WGS) entry which is preliminary data.</text>
</comment>